<dbReference type="Proteomes" id="UP000634667">
    <property type="component" value="Unassembled WGS sequence"/>
</dbReference>
<protein>
    <submittedName>
        <fullName evidence="7">Dimethylmenaquinone methyltransferase</fullName>
    </submittedName>
</protein>
<dbReference type="RefSeq" id="WP_189479433.1">
    <property type="nucleotide sequence ID" value="NZ_BMYR01000001.1"/>
</dbReference>
<gene>
    <name evidence="7" type="ORF">GCM10008111_01300</name>
</gene>
<accession>A0ABQ2WFU8</accession>
<feature type="domain" description="DnaK suppressor protein-like N-terminal" evidence="6">
    <location>
        <begin position="7"/>
        <end position="70"/>
    </location>
</feature>
<dbReference type="InterPro" id="IPR048487">
    <property type="entry name" value="DksA-like_N"/>
</dbReference>
<dbReference type="PANTHER" id="PTHR33823:SF4">
    <property type="entry name" value="GENERAL STRESS PROTEIN 16O"/>
    <property type="match status" value="1"/>
</dbReference>
<dbReference type="Pfam" id="PF21173">
    <property type="entry name" value="DksA-like_N"/>
    <property type="match status" value="1"/>
</dbReference>
<evidence type="ECO:0000259" key="5">
    <source>
        <dbReference type="Pfam" id="PF01258"/>
    </source>
</evidence>
<keyword evidence="8" id="KW-1185">Reference proteome</keyword>
<keyword evidence="7" id="KW-0489">Methyltransferase</keyword>
<dbReference type="Gene3D" id="1.20.120.910">
    <property type="entry name" value="DksA, coiled-coil domain"/>
    <property type="match status" value="1"/>
</dbReference>
<dbReference type="GO" id="GO:0008168">
    <property type="term" value="F:methyltransferase activity"/>
    <property type="evidence" value="ECO:0007669"/>
    <property type="project" value="UniProtKB-KW"/>
</dbReference>
<dbReference type="SUPFAM" id="SSF109635">
    <property type="entry name" value="DnaK suppressor protein DksA, alpha-hairpin domain"/>
    <property type="match status" value="1"/>
</dbReference>
<keyword evidence="7" id="KW-0808">Transferase</keyword>
<organism evidence="7 8">
    <name type="scientific">Alishewanella tabrizica</name>
    <dbReference type="NCBI Taxonomy" id="671278"/>
    <lineage>
        <taxon>Bacteria</taxon>
        <taxon>Pseudomonadati</taxon>
        <taxon>Pseudomonadota</taxon>
        <taxon>Gammaproteobacteria</taxon>
        <taxon>Alteromonadales</taxon>
        <taxon>Alteromonadaceae</taxon>
        <taxon>Alishewanella</taxon>
    </lineage>
</organism>
<dbReference type="Pfam" id="PF01258">
    <property type="entry name" value="zf-dskA_traR"/>
    <property type="match status" value="1"/>
</dbReference>
<sequence length="104" mass="12054">MPLQELKRRLFSRKLELEHQVIAIARDFAQGRSANFSEQAQQRENEEVLNALEEKDRIELRQIDRALTRIEHGTYDKCANCGAVINAERLNIVPFTELCIQCAK</sequence>
<evidence type="ECO:0000256" key="1">
    <source>
        <dbReference type="ARBA" id="ARBA00022723"/>
    </source>
</evidence>
<dbReference type="PANTHER" id="PTHR33823">
    <property type="entry name" value="RNA POLYMERASE-BINDING TRANSCRIPTION FACTOR DKSA-RELATED"/>
    <property type="match status" value="1"/>
</dbReference>
<evidence type="ECO:0000256" key="2">
    <source>
        <dbReference type="ARBA" id="ARBA00022771"/>
    </source>
</evidence>
<evidence type="ECO:0000313" key="7">
    <source>
        <dbReference type="EMBL" id="GGW49313.1"/>
    </source>
</evidence>
<keyword evidence="2" id="KW-0863">Zinc-finger</keyword>
<evidence type="ECO:0000256" key="3">
    <source>
        <dbReference type="ARBA" id="ARBA00022833"/>
    </source>
</evidence>
<name>A0ABQ2WFU8_9ALTE</name>
<dbReference type="InterPro" id="IPR037187">
    <property type="entry name" value="DnaK_N"/>
</dbReference>
<reference evidence="8" key="1">
    <citation type="journal article" date="2019" name="Int. J. Syst. Evol. Microbiol.">
        <title>The Global Catalogue of Microorganisms (GCM) 10K type strain sequencing project: providing services to taxonomists for standard genome sequencing and annotation.</title>
        <authorList>
            <consortium name="The Broad Institute Genomics Platform"/>
            <consortium name="The Broad Institute Genome Sequencing Center for Infectious Disease"/>
            <person name="Wu L."/>
            <person name="Ma J."/>
        </authorList>
    </citation>
    <scope>NUCLEOTIDE SEQUENCE [LARGE SCALE GENOMIC DNA]</scope>
    <source>
        <strain evidence="8">KCTC 23723</strain>
    </source>
</reference>
<dbReference type="GO" id="GO:0032259">
    <property type="term" value="P:methylation"/>
    <property type="evidence" value="ECO:0007669"/>
    <property type="project" value="UniProtKB-KW"/>
</dbReference>
<comment type="caution">
    <text evidence="7">The sequence shown here is derived from an EMBL/GenBank/DDBJ whole genome shotgun (WGS) entry which is preliminary data.</text>
</comment>
<evidence type="ECO:0000256" key="4">
    <source>
        <dbReference type="PROSITE-ProRule" id="PRU00510"/>
    </source>
</evidence>
<dbReference type="PROSITE" id="PS51128">
    <property type="entry name" value="ZF_DKSA_2"/>
    <property type="match status" value="1"/>
</dbReference>
<evidence type="ECO:0000313" key="8">
    <source>
        <dbReference type="Proteomes" id="UP000634667"/>
    </source>
</evidence>
<keyword evidence="3" id="KW-0862">Zinc</keyword>
<proteinExistence type="predicted"/>
<feature type="zinc finger region" description="dksA C4-type" evidence="4">
    <location>
        <begin position="78"/>
        <end position="102"/>
    </location>
</feature>
<dbReference type="EMBL" id="BMYR01000001">
    <property type="protein sequence ID" value="GGW49313.1"/>
    <property type="molecule type" value="Genomic_DNA"/>
</dbReference>
<evidence type="ECO:0000259" key="6">
    <source>
        <dbReference type="Pfam" id="PF21173"/>
    </source>
</evidence>
<feature type="domain" description="Zinc finger DksA/TraR C4-type" evidence="5">
    <location>
        <begin position="73"/>
        <end position="103"/>
    </location>
</feature>
<keyword evidence="1" id="KW-0479">Metal-binding</keyword>
<dbReference type="InterPro" id="IPR000962">
    <property type="entry name" value="Znf_DskA_TraR"/>
</dbReference>